<dbReference type="PANTHER" id="PTHR23132">
    <property type="entry name" value="D-ALANINE--D-ALANINE LIGASE"/>
    <property type="match status" value="1"/>
</dbReference>
<dbReference type="GO" id="GO:0008716">
    <property type="term" value="F:D-alanine-D-alanine ligase activity"/>
    <property type="evidence" value="ECO:0007669"/>
    <property type="project" value="UniProtKB-EC"/>
</dbReference>
<dbReference type="NCBIfam" id="NF002378">
    <property type="entry name" value="PRK01372.1"/>
    <property type="match status" value="1"/>
</dbReference>
<dbReference type="Proteomes" id="UP001602013">
    <property type="component" value="Unassembled WGS sequence"/>
</dbReference>
<dbReference type="InterPro" id="IPR005905">
    <property type="entry name" value="D_ala_D_ala"/>
</dbReference>
<gene>
    <name evidence="4" type="primary">ddl</name>
    <name evidence="7" type="ORF">ACFYXI_22610</name>
</gene>
<accession>A0ABW6SU34</accession>
<keyword evidence="2 4" id="KW-0436">Ligase</keyword>
<comment type="subcellular location">
    <subcellularLocation>
        <location evidence="4">Cytoplasm</location>
    </subcellularLocation>
</comment>
<comment type="pathway">
    <text evidence="4">Cell wall biogenesis; peptidoglycan biosynthesis.</text>
</comment>
<comment type="function">
    <text evidence="4">Cell wall formation.</text>
</comment>
<evidence type="ECO:0000256" key="3">
    <source>
        <dbReference type="ARBA" id="ARBA00023316"/>
    </source>
</evidence>
<evidence type="ECO:0000259" key="6">
    <source>
        <dbReference type="PROSITE" id="PS50975"/>
    </source>
</evidence>
<sequence length="316" mass="32921">MSDLAHVLVLAGGLSYEREVSIRSGRRVSEVLRAAGVVVETRDTDATLVPAMLADPPDAVFVTLHGGAGEDGAIRSVLELLNVPYVGATPDACRVAYDKPTAKAVVRSWGLNTPDSISLPKETFHDLGATAVLARIVDRLGLPLFVKPSRGGSALGASIVRSAEELPAAMVGCFAYGDTVLIEKYIAGVEVAVSVVDLGDGPVALPPVEIVPDSGVYDYAARYTAGHTEFFAPARLSPEDAEACAAMAVTAHAALGLRDVSRTDLIVDETGRPFFLEVNVAPGMTETSLLPMAAEAAGRDLGSLCKGLLELAARRG</sequence>
<dbReference type="Gene3D" id="3.30.1490.20">
    <property type="entry name" value="ATP-grasp fold, A domain"/>
    <property type="match status" value="1"/>
</dbReference>
<feature type="domain" description="ATP-grasp" evidence="6">
    <location>
        <begin position="103"/>
        <end position="310"/>
    </location>
</feature>
<keyword evidence="5" id="KW-0547">Nucleotide-binding</keyword>
<dbReference type="RefSeq" id="WP_387413902.1">
    <property type="nucleotide sequence ID" value="NZ_CP191998.1"/>
</dbReference>
<evidence type="ECO:0000313" key="8">
    <source>
        <dbReference type="Proteomes" id="UP001602013"/>
    </source>
</evidence>
<keyword evidence="3 4" id="KW-0961">Cell wall biogenesis/degradation</keyword>
<keyword evidence="4" id="KW-0963">Cytoplasm</keyword>
<keyword evidence="4" id="KW-0133">Cell shape</keyword>
<name>A0ABW6SU34_9ACTN</name>
<dbReference type="Pfam" id="PF07478">
    <property type="entry name" value="Dala_Dala_lig_C"/>
    <property type="match status" value="1"/>
</dbReference>
<dbReference type="SUPFAM" id="SSF56059">
    <property type="entry name" value="Glutathione synthetase ATP-binding domain-like"/>
    <property type="match status" value="1"/>
</dbReference>
<dbReference type="InterPro" id="IPR013815">
    <property type="entry name" value="ATP_grasp_subdomain_1"/>
</dbReference>
<evidence type="ECO:0000313" key="7">
    <source>
        <dbReference type="EMBL" id="MFF3668382.1"/>
    </source>
</evidence>
<comment type="caution">
    <text evidence="7">The sequence shown here is derived from an EMBL/GenBank/DDBJ whole genome shotgun (WGS) entry which is preliminary data.</text>
</comment>
<keyword evidence="8" id="KW-1185">Reference proteome</keyword>
<dbReference type="Gene3D" id="3.40.50.20">
    <property type="match status" value="1"/>
</dbReference>
<proteinExistence type="inferred from homology"/>
<dbReference type="EMBL" id="JBIASD010000015">
    <property type="protein sequence ID" value="MFF3668382.1"/>
    <property type="molecule type" value="Genomic_DNA"/>
</dbReference>
<protein>
    <recommendedName>
        <fullName evidence="4">D-alanine--D-alanine ligase</fullName>
        <ecNumber evidence="4">6.3.2.4</ecNumber>
    </recommendedName>
    <alternativeName>
        <fullName evidence="4">D-Ala-D-Ala ligase</fullName>
    </alternativeName>
    <alternativeName>
        <fullName evidence="4">D-alanylalanine synthetase</fullName>
    </alternativeName>
</protein>
<evidence type="ECO:0000256" key="5">
    <source>
        <dbReference type="PROSITE-ProRule" id="PRU00409"/>
    </source>
</evidence>
<dbReference type="PIRSF" id="PIRSF039102">
    <property type="entry name" value="Ddl/VanB"/>
    <property type="match status" value="1"/>
</dbReference>
<comment type="similarity">
    <text evidence="1 4">Belongs to the D-alanine--D-alanine ligase family.</text>
</comment>
<keyword evidence="4" id="KW-0573">Peptidoglycan synthesis</keyword>
<dbReference type="SUPFAM" id="SSF52440">
    <property type="entry name" value="PreATP-grasp domain"/>
    <property type="match status" value="1"/>
</dbReference>
<dbReference type="EC" id="6.3.2.4" evidence="4"/>
<dbReference type="Pfam" id="PF01820">
    <property type="entry name" value="Dala_Dala_lig_N"/>
    <property type="match status" value="1"/>
</dbReference>
<dbReference type="InterPro" id="IPR011127">
    <property type="entry name" value="Dala_Dala_lig_N"/>
</dbReference>
<dbReference type="InterPro" id="IPR016185">
    <property type="entry name" value="PreATP-grasp_dom_sf"/>
</dbReference>
<dbReference type="Gene3D" id="3.30.470.20">
    <property type="entry name" value="ATP-grasp fold, B domain"/>
    <property type="match status" value="1"/>
</dbReference>
<reference evidence="7 8" key="1">
    <citation type="submission" date="2024-10" db="EMBL/GenBank/DDBJ databases">
        <title>The Natural Products Discovery Center: Release of the First 8490 Sequenced Strains for Exploring Actinobacteria Biosynthetic Diversity.</title>
        <authorList>
            <person name="Kalkreuter E."/>
            <person name="Kautsar S.A."/>
            <person name="Yang D."/>
            <person name="Bader C.D."/>
            <person name="Teijaro C.N."/>
            <person name="Fluegel L."/>
            <person name="Davis C.M."/>
            <person name="Simpson J.R."/>
            <person name="Lauterbach L."/>
            <person name="Steele A.D."/>
            <person name="Gui C."/>
            <person name="Meng S."/>
            <person name="Li G."/>
            <person name="Viehrig K."/>
            <person name="Ye F."/>
            <person name="Su P."/>
            <person name="Kiefer A.F."/>
            <person name="Nichols A."/>
            <person name="Cepeda A.J."/>
            <person name="Yan W."/>
            <person name="Fan B."/>
            <person name="Jiang Y."/>
            <person name="Adhikari A."/>
            <person name="Zheng C.-J."/>
            <person name="Schuster L."/>
            <person name="Cowan T.M."/>
            <person name="Smanski M.J."/>
            <person name="Chevrette M.G."/>
            <person name="De Carvalho L.P.S."/>
            <person name="Shen B."/>
        </authorList>
    </citation>
    <scope>NUCLEOTIDE SEQUENCE [LARGE SCALE GENOMIC DNA]</scope>
    <source>
        <strain evidence="7 8">NPDC002173</strain>
    </source>
</reference>
<dbReference type="InterPro" id="IPR011761">
    <property type="entry name" value="ATP-grasp"/>
</dbReference>
<dbReference type="PANTHER" id="PTHR23132:SF23">
    <property type="entry name" value="D-ALANINE--D-ALANINE LIGASE B"/>
    <property type="match status" value="1"/>
</dbReference>
<evidence type="ECO:0000256" key="2">
    <source>
        <dbReference type="ARBA" id="ARBA00022598"/>
    </source>
</evidence>
<evidence type="ECO:0000256" key="4">
    <source>
        <dbReference type="HAMAP-Rule" id="MF_00047"/>
    </source>
</evidence>
<dbReference type="PROSITE" id="PS50975">
    <property type="entry name" value="ATP_GRASP"/>
    <property type="match status" value="1"/>
</dbReference>
<evidence type="ECO:0000256" key="1">
    <source>
        <dbReference type="ARBA" id="ARBA00010871"/>
    </source>
</evidence>
<organism evidence="7 8">
    <name type="scientific">Microtetraspora malaysiensis</name>
    <dbReference type="NCBI Taxonomy" id="161358"/>
    <lineage>
        <taxon>Bacteria</taxon>
        <taxon>Bacillati</taxon>
        <taxon>Actinomycetota</taxon>
        <taxon>Actinomycetes</taxon>
        <taxon>Streptosporangiales</taxon>
        <taxon>Streptosporangiaceae</taxon>
        <taxon>Microtetraspora</taxon>
    </lineage>
</organism>
<keyword evidence="5" id="KW-0067">ATP-binding</keyword>
<dbReference type="InterPro" id="IPR011095">
    <property type="entry name" value="Dala_Dala_lig_C"/>
</dbReference>
<comment type="catalytic activity">
    <reaction evidence="4">
        <text>2 D-alanine + ATP = D-alanyl-D-alanine + ADP + phosphate + H(+)</text>
        <dbReference type="Rhea" id="RHEA:11224"/>
        <dbReference type="ChEBI" id="CHEBI:15378"/>
        <dbReference type="ChEBI" id="CHEBI:30616"/>
        <dbReference type="ChEBI" id="CHEBI:43474"/>
        <dbReference type="ChEBI" id="CHEBI:57416"/>
        <dbReference type="ChEBI" id="CHEBI:57822"/>
        <dbReference type="ChEBI" id="CHEBI:456216"/>
        <dbReference type="EC" id="6.3.2.4"/>
    </reaction>
</comment>
<dbReference type="HAMAP" id="MF_00047">
    <property type="entry name" value="Dala_Dala_lig"/>
    <property type="match status" value="1"/>
</dbReference>